<dbReference type="InterPro" id="IPR043502">
    <property type="entry name" value="DNA/RNA_pol_sf"/>
</dbReference>
<dbReference type="Gene3D" id="3.10.10.10">
    <property type="entry name" value="HIV Type 1 Reverse Transcriptase, subunit A, domain 1"/>
    <property type="match status" value="1"/>
</dbReference>
<comment type="similarity">
    <text evidence="1">Belongs to the beta type-B retroviral polymerase family. HERV class-II K(HML-2) pol subfamily.</text>
</comment>
<dbReference type="OMA" id="LKANIGM"/>
<evidence type="ECO:0000313" key="4">
    <source>
        <dbReference type="Ensembl" id="ENSLACP00000001321.1"/>
    </source>
</evidence>
<evidence type="ECO:0000256" key="2">
    <source>
        <dbReference type="ARBA" id="ARBA00012180"/>
    </source>
</evidence>
<accession>H2ZVA0</accession>
<keyword evidence="5" id="KW-1185">Reference proteome</keyword>
<dbReference type="FunFam" id="3.30.70.270:FF:000020">
    <property type="entry name" value="Transposon Tf2-6 polyprotein-like Protein"/>
    <property type="match status" value="1"/>
</dbReference>
<dbReference type="SUPFAM" id="SSF56672">
    <property type="entry name" value="DNA/RNA polymerases"/>
    <property type="match status" value="1"/>
</dbReference>
<reference evidence="4" key="3">
    <citation type="submission" date="2025-09" db="UniProtKB">
        <authorList>
            <consortium name="Ensembl"/>
        </authorList>
    </citation>
    <scope>IDENTIFICATION</scope>
</reference>
<dbReference type="PANTHER" id="PTHR37984:SF13">
    <property type="entry name" value="RIBONUCLEASE H"/>
    <property type="match status" value="1"/>
</dbReference>
<evidence type="ECO:0000313" key="5">
    <source>
        <dbReference type="Proteomes" id="UP000008672"/>
    </source>
</evidence>
<dbReference type="Proteomes" id="UP000008672">
    <property type="component" value="Unassembled WGS sequence"/>
</dbReference>
<dbReference type="Ensembl" id="ENSLACT00000001333.1">
    <property type="protein sequence ID" value="ENSLACP00000001321.1"/>
    <property type="gene ID" value="ENSLACG00000001186.1"/>
</dbReference>
<dbReference type="InterPro" id="IPR050951">
    <property type="entry name" value="Retrovirus_Pol_polyprotein"/>
</dbReference>
<dbReference type="GeneTree" id="ENSGT01140000282569"/>
<protein>
    <recommendedName>
        <fullName evidence="2">ribonuclease H</fullName>
        <ecNumber evidence="2">3.1.26.4</ecNumber>
    </recommendedName>
</protein>
<dbReference type="EC" id="3.1.26.4" evidence="2"/>
<evidence type="ECO:0000256" key="1">
    <source>
        <dbReference type="ARBA" id="ARBA00010879"/>
    </source>
</evidence>
<proteinExistence type="inferred from homology"/>
<dbReference type="GO" id="GO:0004523">
    <property type="term" value="F:RNA-DNA hybrid ribonuclease activity"/>
    <property type="evidence" value="ECO:0007669"/>
    <property type="project" value="UniProtKB-EC"/>
</dbReference>
<dbReference type="Gene3D" id="2.40.70.10">
    <property type="entry name" value="Acid Proteases"/>
    <property type="match status" value="1"/>
</dbReference>
<name>H2ZVA0_LATCH</name>
<dbReference type="FunFam" id="3.30.70.270:FF:000003">
    <property type="entry name" value="Transposon Ty3-G Gag-Pol polyprotein"/>
    <property type="match status" value="1"/>
</dbReference>
<dbReference type="InterPro" id="IPR043128">
    <property type="entry name" value="Rev_trsase/Diguanyl_cyclase"/>
</dbReference>
<dbReference type="PANTHER" id="PTHR37984">
    <property type="entry name" value="PROTEIN CBG26694"/>
    <property type="match status" value="1"/>
</dbReference>
<sequence length="718" mass="80928">VSVCGNKVYALLRSLIQPKKPLGMSFKELTTVLSKHFNPKPSIIVQRFKFHSRVQQQGGALEDMIRDRRSTYSKVQERVLHSRCVDPYKVTVELNGDPVVMELDTGASVTVVKSLRLGPLKKTVHLRAYTGEQIPVIETVDTRASYRGWEKVLPMLVVKGHGPSLLGCDWLQELGLGWREILKVEPGMNPSVQKILDRYTQVFQKGLGTLVGTTAKLYVDSGVKPKYFKPRPLPYALREKVETELQRLESEGTIELVSFSEWATPIVPVVKSDKSIRICGNYKITVNQASELDNYPIPKTEDLLAVLGGGQKLTKLDMSQAYQQMILDKESRKFTTINTHKGLYQYTCLPYGVSSAPGIFQHTMEGLLQGISHVEVRIDDILIIGKDDTEHLKSLEAVLQKLSTAGLRLRLDKCCFLAPEMVYLGYKINEKGVHPVADKQAPVPRDSTQLRACLSMLNYYHQLLPNILTILEPLHELLRKTTTWKWGPKEEQAFQKSKALLHSANLLVHFDATKKLILSCEASPYGVGAVLSHNMEDRSDRPIGYASCSLTQAERRLFNENKSIPPIAAACIQQWALILAAYQCTIIYKEGAKLPNADALSRLPLLETPATTPTMEQWLLMEHLEGTPVQAREIKTWNQQDPTLSKVHKYILCRSEEALCPFFVKKNELSVEDGCILWGSWVVIPPPARKRALAELHEGHPALPRGYLWWPKMDEDLK</sequence>
<organism evidence="4 5">
    <name type="scientific">Latimeria chalumnae</name>
    <name type="common">Coelacanth</name>
    <dbReference type="NCBI Taxonomy" id="7897"/>
    <lineage>
        <taxon>Eukaryota</taxon>
        <taxon>Metazoa</taxon>
        <taxon>Chordata</taxon>
        <taxon>Craniata</taxon>
        <taxon>Vertebrata</taxon>
        <taxon>Euteleostomi</taxon>
        <taxon>Coelacanthiformes</taxon>
        <taxon>Coelacanthidae</taxon>
        <taxon>Latimeria</taxon>
    </lineage>
</organism>
<dbReference type="SUPFAM" id="SSF50630">
    <property type="entry name" value="Acid proteases"/>
    <property type="match status" value="1"/>
</dbReference>
<dbReference type="Pfam" id="PF17919">
    <property type="entry name" value="RT_RNaseH_2"/>
    <property type="match status" value="1"/>
</dbReference>
<dbReference type="Pfam" id="PF00078">
    <property type="entry name" value="RVT_1"/>
    <property type="match status" value="1"/>
</dbReference>
<evidence type="ECO:0000259" key="3">
    <source>
        <dbReference type="PROSITE" id="PS50878"/>
    </source>
</evidence>
<reference evidence="5" key="1">
    <citation type="submission" date="2011-08" db="EMBL/GenBank/DDBJ databases">
        <title>The draft genome of Latimeria chalumnae.</title>
        <authorList>
            <person name="Di Palma F."/>
            <person name="Alfoldi J."/>
            <person name="Johnson J."/>
            <person name="Berlin A."/>
            <person name="Gnerre S."/>
            <person name="Jaffe D."/>
            <person name="MacCallum I."/>
            <person name="Young S."/>
            <person name="Walker B.J."/>
            <person name="Lander E."/>
            <person name="Lindblad-Toh K."/>
        </authorList>
    </citation>
    <scope>NUCLEOTIDE SEQUENCE [LARGE SCALE GENOMIC DNA]</scope>
    <source>
        <strain evidence="5">Wild caught</strain>
    </source>
</reference>
<dbReference type="InterPro" id="IPR041577">
    <property type="entry name" value="RT_RNaseH_2"/>
</dbReference>
<dbReference type="InterPro" id="IPR000477">
    <property type="entry name" value="RT_dom"/>
</dbReference>
<dbReference type="EMBL" id="AFYH01268452">
    <property type="status" value="NOT_ANNOTATED_CDS"/>
    <property type="molecule type" value="Genomic_DNA"/>
</dbReference>
<dbReference type="CDD" id="cd01647">
    <property type="entry name" value="RT_LTR"/>
    <property type="match status" value="1"/>
</dbReference>
<dbReference type="eggNOG" id="KOG0017">
    <property type="taxonomic scope" value="Eukaryota"/>
</dbReference>
<dbReference type="STRING" id="7897.ENSLACP00000001321"/>
<dbReference type="HOGENOM" id="CLU_000384_9_9_1"/>
<dbReference type="AlphaFoldDB" id="H2ZVA0"/>
<feature type="domain" description="Reverse transcriptase" evidence="3">
    <location>
        <begin position="250"/>
        <end position="428"/>
    </location>
</feature>
<dbReference type="PROSITE" id="PS50878">
    <property type="entry name" value="RT_POL"/>
    <property type="match status" value="1"/>
</dbReference>
<dbReference type="Gene3D" id="3.30.70.270">
    <property type="match status" value="2"/>
</dbReference>
<dbReference type="InParanoid" id="H2ZVA0"/>
<reference evidence="4" key="2">
    <citation type="submission" date="2025-08" db="UniProtKB">
        <authorList>
            <consortium name="Ensembl"/>
        </authorList>
    </citation>
    <scope>IDENTIFICATION</scope>
</reference>
<dbReference type="InterPro" id="IPR021109">
    <property type="entry name" value="Peptidase_aspartic_dom_sf"/>
</dbReference>